<dbReference type="AlphaFoldDB" id="A0A1I2EVE6"/>
<feature type="domain" description="Putative Flp pilus-assembly TadG-like N-terminal" evidence="2">
    <location>
        <begin position="14"/>
        <end position="58"/>
    </location>
</feature>
<dbReference type="Proteomes" id="UP000199516">
    <property type="component" value="Unassembled WGS sequence"/>
</dbReference>
<evidence type="ECO:0000259" key="2">
    <source>
        <dbReference type="Pfam" id="PF13400"/>
    </source>
</evidence>
<dbReference type="OrthoDB" id="5447051at2"/>
<proteinExistence type="predicted"/>
<evidence type="ECO:0000313" key="3">
    <source>
        <dbReference type="EMBL" id="SFE96587.1"/>
    </source>
</evidence>
<feature type="transmembrane region" description="Helical" evidence="1">
    <location>
        <begin position="16"/>
        <end position="35"/>
    </location>
</feature>
<dbReference type="InterPro" id="IPR028087">
    <property type="entry name" value="Tad_N"/>
</dbReference>
<reference evidence="3 4" key="1">
    <citation type="submission" date="2016-10" db="EMBL/GenBank/DDBJ databases">
        <authorList>
            <person name="de Groot N.N."/>
        </authorList>
    </citation>
    <scope>NUCLEOTIDE SEQUENCE [LARGE SCALE GENOMIC DNA]</scope>
    <source>
        <strain evidence="3 4">DSM 23995</strain>
    </source>
</reference>
<organism evidence="3 4">
    <name type="scientific">Alteribacillus iranensis</name>
    <dbReference type="NCBI Taxonomy" id="930128"/>
    <lineage>
        <taxon>Bacteria</taxon>
        <taxon>Bacillati</taxon>
        <taxon>Bacillota</taxon>
        <taxon>Bacilli</taxon>
        <taxon>Bacillales</taxon>
        <taxon>Bacillaceae</taxon>
        <taxon>Alteribacillus</taxon>
    </lineage>
</organism>
<dbReference type="STRING" id="930128.SAMN05192532_1078"/>
<sequence length="300" mass="33071">MRRQKWKLHREERGNAIILMAFALMIAITFLGVVIDGGHLYVTKSHLQKTANAAALSGSQELTHSEGDVREVVNEVLEAHEEIGSLGELQITMEESLTVNLEKNVPLFFSSLFGIEMVDVRSDATAELGVISETTGAVPFGIRETTTLNYGETYSLKVDSGDATGGNFGILALEGPGARVYEETLREGFQETLRVGDVVRTQTGNISGPTRDGVNYRMNDNCGMYDRDCDRIVTVVVFRPIGNQTNYREVEVRGFAYFYLLEQMDRKDDSVRGKFIKWVGSGAVTGGAADRGAYSARLTY</sequence>
<keyword evidence="1" id="KW-0472">Membrane</keyword>
<keyword evidence="4" id="KW-1185">Reference proteome</keyword>
<evidence type="ECO:0000256" key="1">
    <source>
        <dbReference type="SAM" id="Phobius"/>
    </source>
</evidence>
<accession>A0A1I2EVE6</accession>
<keyword evidence="1" id="KW-1133">Transmembrane helix</keyword>
<evidence type="ECO:0000313" key="4">
    <source>
        <dbReference type="Proteomes" id="UP000199516"/>
    </source>
</evidence>
<dbReference type="Pfam" id="PF13400">
    <property type="entry name" value="Tad"/>
    <property type="match status" value="1"/>
</dbReference>
<dbReference type="EMBL" id="FONT01000007">
    <property type="protein sequence ID" value="SFE96587.1"/>
    <property type="molecule type" value="Genomic_DNA"/>
</dbReference>
<name>A0A1I2EVE6_9BACI</name>
<keyword evidence="1" id="KW-0812">Transmembrane</keyword>
<protein>
    <submittedName>
        <fullName evidence="3">Putative Flp pilus-assembly TadE/G-like</fullName>
    </submittedName>
</protein>
<gene>
    <name evidence="3" type="ORF">SAMN05192532_1078</name>
</gene>
<dbReference type="RefSeq" id="WP_091663129.1">
    <property type="nucleotide sequence ID" value="NZ_FONT01000007.1"/>
</dbReference>